<reference evidence="7 8" key="1">
    <citation type="submission" date="2012-10" db="EMBL/GenBank/DDBJ databases">
        <authorList>
            <consortium name="Gibbon Genome Sequencing Consortium"/>
        </authorList>
    </citation>
    <scope>NUCLEOTIDE SEQUENCE [LARGE SCALE GENOMIC DNA]</scope>
</reference>
<evidence type="ECO:0000256" key="5">
    <source>
        <dbReference type="ARBA" id="ARBA00023157"/>
    </source>
</evidence>
<dbReference type="Ensembl" id="ENSNLET00000053385.1">
    <property type="protein sequence ID" value="ENSNLEP00000026142.1"/>
    <property type="gene ID" value="ENSNLEG00000031967.1"/>
</dbReference>
<comment type="similarity">
    <text evidence="2">Belongs to the adrenomedullin family.</text>
</comment>
<dbReference type="PANTHER" id="PTHR23414:SF6">
    <property type="entry name" value="ADRENOMEDULLIN-5-LIKE PROTEIN-RELATED"/>
    <property type="match status" value="1"/>
</dbReference>
<evidence type="ECO:0000256" key="4">
    <source>
        <dbReference type="ARBA" id="ARBA00022729"/>
    </source>
</evidence>
<proteinExistence type="inferred from homology"/>
<dbReference type="InParanoid" id="A0A2I3G200"/>
<name>A0A2I3G200_NOMLE</name>
<evidence type="ECO:0000313" key="7">
    <source>
        <dbReference type="Ensembl" id="ENSNLEP00000026142.1"/>
    </source>
</evidence>
<feature type="chain" id="PRO_5014189412" evidence="6">
    <location>
        <begin position="19"/>
        <end position="150"/>
    </location>
</feature>
<dbReference type="OMA" id="YLGVCRT"/>
<keyword evidence="4 6" id="KW-0732">Signal</keyword>
<evidence type="ECO:0000256" key="2">
    <source>
        <dbReference type="ARBA" id="ARBA00010575"/>
    </source>
</evidence>
<reference evidence="7" key="3">
    <citation type="submission" date="2025-09" db="UniProtKB">
        <authorList>
            <consortium name="Ensembl"/>
        </authorList>
    </citation>
    <scope>IDENTIFICATION</scope>
</reference>
<dbReference type="GO" id="GO:0005576">
    <property type="term" value="C:extracellular region"/>
    <property type="evidence" value="ECO:0007669"/>
    <property type="project" value="UniProtKB-SubCell"/>
</dbReference>
<dbReference type="PANTHER" id="PTHR23414">
    <property type="entry name" value="ADRENOMEDULLIN, ADM"/>
    <property type="match status" value="1"/>
</dbReference>
<reference evidence="7" key="2">
    <citation type="submission" date="2025-08" db="UniProtKB">
        <authorList>
            <consortium name="Ensembl"/>
        </authorList>
    </citation>
    <scope>IDENTIFICATION</scope>
</reference>
<keyword evidence="8" id="KW-1185">Reference proteome</keyword>
<comment type="subcellular location">
    <subcellularLocation>
        <location evidence="1">Secreted</location>
    </subcellularLocation>
</comment>
<protein>
    <submittedName>
        <fullName evidence="7">Adrenomedullin 5 (putative)</fullName>
    </submittedName>
</protein>
<dbReference type="GO" id="GO:0003073">
    <property type="term" value="P:regulation of systemic arterial blood pressure"/>
    <property type="evidence" value="ECO:0007669"/>
    <property type="project" value="TreeGrafter"/>
</dbReference>
<dbReference type="GO" id="GO:0007189">
    <property type="term" value="P:adenylate cyclase-activating G protein-coupled receptor signaling pathway"/>
    <property type="evidence" value="ECO:0007669"/>
    <property type="project" value="TreeGrafter"/>
</dbReference>
<feature type="signal peptide" evidence="6">
    <location>
        <begin position="1"/>
        <end position="18"/>
    </location>
</feature>
<dbReference type="AlphaFoldDB" id="A0A2I3G200"/>
<evidence type="ECO:0000313" key="8">
    <source>
        <dbReference type="Proteomes" id="UP000001073"/>
    </source>
</evidence>
<dbReference type="InterPro" id="IPR051665">
    <property type="entry name" value="Adrenomedullin-reg_peptide"/>
</dbReference>
<evidence type="ECO:0000256" key="1">
    <source>
        <dbReference type="ARBA" id="ARBA00004613"/>
    </source>
</evidence>
<dbReference type="GeneTree" id="ENSGT00730000112484"/>
<evidence type="ECO:0000256" key="3">
    <source>
        <dbReference type="ARBA" id="ARBA00022525"/>
    </source>
</evidence>
<dbReference type="GO" id="GO:0010460">
    <property type="term" value="P:positive regulation of heart rate"/>
    <property type="evidence" value="ECO:0007669"/>
    <property type="project" value="TreeGrafter"/>
</dbReference>
<dbReference type="EMBL" id="ADFV01052028">
    <property type="status" value="NOT_ANNOTATED_CDS"/>
    <property type="molecule type" value="Genomic_DNA"/>
</dbReference>
<accession>A0A2I3G200</accession>
<keyword evidence="3" id="KW-0964">Secreted</keyword>
<organism evidence="7 8">
    <name type="scientific">Nomascus leucogenys</name>
    <name type="common">Northern white-cheeked gibbon</name>
    <name type="synonym">Hylobates leucogenys</name>
    <dbReference type="NCBI Taxonomy" id="61853"/>
    <lineage>
        <taxon>Eukaryota</taxon>
        <taxon>Metazoa</taxon>
        <taxon>Chordata</taxon>
        <taxon>Craniata</taxon>
        <taxon>Vertebrata</taxon>
        <taxon>Euteleostomi</taxon>
        <taxon>Mammalia</taxon>
        <taxon>Eutheria</taxon>
        <taxon>Euarchontoglires</taxon>
        <taxon>Primates</taxon>
        <taxon>Haplorrhini</taxon>
        <taxon>Catarrhini</taxon>
        <taxon>Hylobatidae</taxon>
        <taxon>Nomascus</taxon>
    </lineage>
</organism>
<dbReference type="Proteomes" id="UP000001073">
    <property type="component" value="Chromosome 10"/>
</dbReference>
<evidence type="ECO:0000256" key="6">
    <source>
        <dbReference type="SAM" id="SignalP"/>
    </source>
</evidence>
<gene>
    <name evidence="7" type="primary">ADM5</name>
</gene>
<keyword evidence="5" id="KW-1015">Disulfide bond</keyword>
<sequence length="150" mass="16468">MTVHILILLLLLAFSAQGDPDTAARRGQHQVPQNRRHVCYLGVCRTHRLAEIIYWIRCLYQGALGEGQPRAPRPLQLWAARGGSPARFPGFRLAARGLAQCPARWVTSGTARPLLGFSLPIYILELLPHISSPLTPAPETVFPSLSPGCD</sequence>
<dbReference type="STRING" id="61853.ENSNLEP00000026142"/>